<dbReference type="EMBL" id="CAICTM010000226">
    <property type="protein sequence ID" value="CAB9505303.1"/>
    <property type="molecule type" value="Genomic_DNA"/>
</dbReference>
<comment type="caution">
    <text evidence="2">The sequence shown here is derived from an EMBL/GenBank/DDBJ whole genome shotgun (WGS) entry which is preliminary data.</text>
</comment>
<name>A0A9N8HCN9_9STRA</name>
<feature type="region of interest" description="Disordered" evidence="1">
    <location>
        <begin position="1"/>
        <end position="40"/>
    </location>
</feature>
<evidence type="ECO:0000313" key="2">
    <source>
        <dbReference type="EMBL" id="CAB9505303.1"/>
    </source>
</evidence>
<organism evidence="2 3">
    <name type="scientific">Seminavis robusta</name>
    <dbReference type="NCBI Taxonomy" id="568900"/>
    <lineage>
        <taxon>Eukaryota</taxon>
        <taxon>Sar</taxon>
        <taxon>Stramenopiles</taxon>
        <taxon>Ochrophyta</taxon>
        <taxon>Bacillariophyta</taxon>
        <taxon>Bacillariophyceae</taxon>
        <taxon>Bacillariophycidae</taxon>
        <taxon>Naviculales</taxon>
        <taxon>Naviculaceae</taxon>
        <taxon>Seminavis</taxon>
    </lineage>
</organism>
<feature type="compositionally biased region" description="Polar residues" evidence="1">
    <location>
        <begin position="8"/>
        <end position="31"/>
    </location>
</feature>
<proteinExistence type="predicted"/>
<reference evidence="2" key="1">
    <citation type="submission" date="2020-06" db="EMBL/GenBank/DDBJ databases">
        <authorList>
            <consortium name="Plant Systems Biology data submission"/>
        </authorList>
    </citation>
    <scope>NUCLEOTIDE SEQUENCE</scope>
    <source>
        <strain evidence="2">D6</strain>
    </source>
</reference>
<dbReference type="Proteomes" id="UP001153069">
    <property type="component" value="Unassembled WGS sequence"/>
</dbReference>
<protein>
    <submittedName>
        <fullName evidence="2">Uncharacterized protein</fullName>
    </submittedName>
</protein>
<accession>A0A9N8HCN9</accession>
<feature type="region of interest" description="Disordered" evidence="1">
    <location>
        <begin position="196"/>
        <end position="221"/>
    </location>
</feature>
<evidence type="ECO:0000256" key="1">
    <source>
        <dbReference type="SAM" id="MobiDB-lite"/>
    </source>
</evidence>
<feature type="compositionally biased region" description="Low complexity" evidence="1">
    <location>
        <begin position="197"/>
        <end position="213"/>
    </location>
</feature>
<evidence type="ECO:0000313" key="3">
    <source>
        <dbReference type="Proteomes" id="UP001153069"/>
    </source>
</evidence>
<dbReference type="AlphaFoldDB" id="A0A9N8HCN9"/>
<sequence length="221" mass="23039">MEAADTKPTASGINSGITDSRSNCIQETVSSPHRHSGSVAELANKQNSVESKMGANVTATGDATSASAFTTSTTTDTTVSIEAADTDLEAQAILQTAKTQVAAEADCKDKAEFSSPGLEQLAFDGLEPMPMPHLRRTANGEVAALVNQPALTRGIRLGQQLPSPGAYRAALGSSLRRNDDLDLALVGAVSEATFPDQQPQLSNSQSALQNANSTVTTRFTF</sequence>
<gene>
    <name evidence="2" type="ORF">SEMRO_227_G092190.1</name>
</gene>
<keyword evidence="3" id="KW-1185">Reference proteome</keyword>